<gene>
    <name evidence="3" type="ordered locus">Mfer_1193</name>
</gene>
<reference evidence="3 4" key="1">
    <citation type="journal article" date="2010" name="Stand. Genomic Sci.">
        <title>Complete genome sequence of Methanothermus fervidus type strain (V24S).</title>
        <authorList>
            <person name="Anderson I."/>
            <person name="Djao O.D."/>
            <person name="Misra M."/>
            <person name="Chertkov O."/>
            <person name="Nolan M."/>
            <person name="Lucas S."/>
            <person name="Lapidus A."/>
            <person name="Del Rio T.G."/>
            <person name="Tice H."/>
            <person name="Cheng J.F."/>
            <person name="Tapia R."/>
            <person name="Han C."/>
            <person name="Goodwin L."/>
            <person name="Pitluck S."/>
            <person name="Liolios K."/>
            <person name="Ivanova N."/>
            <person name="Mavromatis K."/>
            <person name="Mikhailova N."/>
            <person name="Pati A."/>
            <person name="Brambilla E."/>
            <person name="Chen A."/>
            <person name="Palaniappan K."/>
            <person name="Land M."/>
            <person name="Hauser L."/>
            <person name="Chang Y.J."/>
            <person name="Jeffries C.D."/>
            <person name="Sikorski J."/>
            <person name="Spring S."/>
            <person name="Rohde M."/>
            <person name="Eichinger K."/>
            <person name="Huber H."/>
            <person name="Wirth R."/>
            <person name="Goker M."/>
            <person name="Detter J.C."/>
            <person name="Woyke T."/>
            <person name="Bristow J."/>
            <person name="Eisen J.A."/>
            <person name="Markowitz V."/>
            <person name="Hugenholtz P."/>
            <person name="Klenk H.P."/>
            <person name="Kyrpides N.C."/>
        </authorList>
    </citation>
    <scope>NUCLEOTIDE SEQUENCE [LARGE SCALE GENOMIC DNA]</scope>
    <source>
        <strain evidence="4">ATCC 43054 / DSM 2088 / JCM 10308 / V24 S</strain>
    </source>
</reference>
<dbReference type="EMBL" id="CP002278">
    <property type="protein sequence ID" value="ADP77979.1"/>
    <property type="molecule type" value="Genomic_DNA"/>
</dbReference>
<accession>E3GWR0</accession>
<dbReference type="Gene3D" id="3.40.50.720">
    <property type="entry name" value="NAD(P)-binding Rossmann-like Domain"/>
    <property type="match status" value="1"/>
</dbReference>
<dbReference type="PANTHER" id="PTHR14239:SF0">
    <property type="entry name" value="F420-DEPENDENT NADP REDUCTASE"/>
    <property type="match status" value="1"/>
</dbReference>
<dbReference type="GO" id="GO:0015677">
    <property type="term" value="P:copper ion import"/>
    <property type="evidence" value="ECO:0007669"/>
    <property type="project" value="TreeGrafter"/>
</dbReference>
<dbReference type="GO" id="GO:0070967">
    <property type="term" value="F:coenzyme F420 binding"/>
    <property type="evidence" value="ECO:0007669"/>
    <property type="project" value="InterPro"/>
</dbReference>
<dbReference type="InterPro" id="IPR028939">
    <property type="entry name" value="P5C_Rdtase_cat_N"/>
</dbReference>
<dbReference type="NCBIfam" id="TIGR01915">
    <property type="entry name" value="npdG"/>
    <property type="match status" value="1"/>
</dbReference>
<feature type="domain" description="Pyrroline-5-carboxylate reductase catalytic N-terminal" evidence="2">
    <location>
        <begin position="2"/>
        <end position="99"/>
    </location>
</feature>
<keyword evidence="4" id="KW-1185">Reference proteome</keyword>
<keyword evidence="1 3" id="KW-0560">Oxidoreductase</keyword>
<dbReference type="InterPro" id="IPR010185">
    <property type="entry name" value="NpdG"/>
</dbReference>
<dbReference type="InterPro" id="IPR051267">
    <property type="entry name" value="STEAP_metalloreductase"/>
</dbReference>
<dbReference type="GO" id="GO:0050661">
    <property type="term" value="F:NADP binding"/>
    <property type="evidence" value="ECO:0007669"/>
    <property type="project" value="InterPro"/>
</dbReference>
<dbReference type="EC" id="1.6.99.-" evidence="3"/>
<protein>
    <submittedName>
        <fullName evidence="3">Reduced coenzyme F420:NADP oxidoreductase</fullName>
        <ecNumber evidence="3">1.6.99.-</ecNumber>
    </submittedName>
</protein>
<dbReference type="AlphaFoldDB" id="E3GWR0"/>
<evidence type="ECO:0000256" key="1">
    <source>
        <dbReference type="ARBA" id="ARBA00023002"/>
    </source>
</evidence>
<dbReference type="KEGG" id="mfv:Mfer_1193"/>
<dbReference type="STRING" id="523846.Mfer_1193"/>
<dbReference type="PANTHER" id="PTHR14239">
    <property type="entry name" value="DUDULIN-RELATED"/>
    <property type="match status" value="1"/>
</dbReference>
<dbReference type="GO" id="GO:0052851">
    <property type="term" value="F:ferric-chelate reductase (NADPH) activity"/>
    <property type="evidence" value="ECO:0007669"/>
    <property type="project" value="TreeGrafter"/>
</dbReference>
<dbReference type="SUPFAM" id="SSF51735">
    <property type="entry name" value="NAD(P)-binding Rossmann-fold domains"/>
    <property type="match status" value="1"/>
</dbReference>
<dbReference type="Pfam" id="PF03807">
    <property type="entry name" value="F420_oxidored"/>
    <property type="match status" value="1"/>
</dbReference>
<dbReference type="HOGENOM" id="CLU_076368_1_0_2"/>
<dbReference type="GO" id="GO:0005886">
    <property type="term" value="C:plasma membrane"/>
    <property type="evidence" value="ECO:0007669"/>
    <property type="project" value="TreeGrafter"/>
</dbReference>
<evidence type="ECO:0000313" key="3">
    <source>
        <dbReference type="EMBL" id="ADP77979.1"/>
    </source>
</evidence>
<name>E3GWR0_METFV</name>
<dbReference type="OrthoDB" id="8635at2157"/>
<organism evidence="3 4">
    <name type="scientific">Methanothermus fervidus (strain ATCC 43054 / DSM 2088 / JCM 10308 / V24 S)</name>
    <dbReference type="NCBI Taxonomy" id="523846"/>
    <lineage>
        <taxon>Archaea</taxon>
        <taxon>Methanobacteriati</taxon>
        <taxon>Methanobacteriota</taxon>
        <taxon>Methanomada group</taxon>
        <taxon>Methanobacteria</taxon>
        <taxon>Methanobacteriales</taxon>
        <taxon>Methanothermaceae</taxon>
        <taxon>Methanothermus</taxon>
    </lineage>
</organism>
<evidence type="ECO:0000313" key="4">
    <source>
        <dbReference type="Proteomes" id="UP000002315"/>
    </source>
</evidence>
<evidence type="ECO:0000259" key="2">
    <source>
        <dbReference type="Pfam" id="PF03807"/>
    </source>
</evidence>
<dbReference type="GO" id="GO:0008823">
    <property type="term" value="F:cupric reductase (NADH) activity"/>
    <property type="evidence" value="ECO:0007669"/>
    <property type="project" value="TreeGrafter"/>
</dbReference>
<proteinExistence type="predicted"/>
<sequence>MKIAIIGGTGDQGFGLALRLAKAGEKIIIGSRSRERAKKACSKILNIVENADIEGMENKEAAKEADIVILTVPLHAQLTTIENIKDVLDGKILVDATVPLESSIGGSGGKYVELWDGSAAERTSRVLKDKNVKIVTAFNNISAHSLQDIENDVECDCLVAGDDENAKKIVMELAEKIPGVRAIDCGPLENSKIIEKITPLLITLNIRNNINNAGIRITGLKKWK</sequence>
<dbReference type="GO" id="GO:0016651">
    <property type="term" value="F:oxidoreductase activity, acting on NAD(P)H"/>
    <property type="evidence" value="ECO:0007669"/>
    <property type="project" value="InterPro"/>
</dbReference>
<dbReference type="Proteomes" id="UP000002315">
    <property type="component" value="Chromosome"/>
</dbReference>
<dbReference type="InterPro" id="IPR036291">
    <property type="entry name" value="NAD(P)-bd_dom_sf"/>
</dbReference>
<dbReference type="GO" id="GO:0006740">
    <property type="term" value="P:NADPH regeneration"/>
    <property type="evidence" value="ECO:0007669"/>
    <property type="project" value="InterPro"/>
</dbReference>